<dbReference type="Pfam" id="PF03968">
    <property type="entry name" value="LptD_N"/>
    <property type="match status" value="1"/>
</dbReference>
<dbReference type="PANTHER" id="PTHR36504">
    <property type="entry name" value="LIPOPOLYSACCHARIDE EXPORT SYSTEM PROTEIN LPTA"/>
    <property type="match status" value="1"/>
</dbReference>
<dbReference type="AlphaFoldDB" id="A0A6A7Y2L4"/>
<proteinExistence type="predicted"/>
<dbReference type="GO" id="GO:0030288">
    <property type="term" value="C:outer membrane-bounded periplasmic space"/>
    <property type="evidence" value="ECO:0007669"/>
    <property type="project" value="TreeGrafter"/>
</dbReference>
<evidence type="ECO:0000313" key="6">
    <source>
        <dbReference type="Proteomes" id="UP000332515"/>
    </source>
</evidence>
<dbReference type="Gene3D" id="2.60.450.10">
    <property type="entry name" value="Lipopolysaccharide (LPS) transport protein A like domain"/>
    <property type="match status" value="1"/>
</dbReference>
<sequence>MTLSLVPSMKLPLGRRGPSALLAAALGLGVVTALAGLAAPAFAQGQATAPGAAAPGQTPGSFGGFGGDNKQPIQIESSELEVKDKDGIAIFTGNVIAKQGDSTLETEKMIVHYAGSATSENGAKPSKAGAKAAAAPAATASEPAAPAAGGSVLGGGAQNQQIEKLEAIGKVLLTSKDQSATGNYGIYDSKAQTFVMTGNVVLTQGKNVVKGDKLTVDLVTNNAHVTSNKRVQMLLIPGQGQNGGAPGAPAAKSKTQ</sequence>
<evidence type="ECO:0000259" key="4">
    <source>
        <dbReference type="Pfam" id="PF03968"/>
    </source>
</evidence>
<keyword evidence="6" id="KW-1185">Reference proteome</keyword>
<comment type="caution">
    <text evidence="5">The sequence shown here is derived from an EMBL/GenBank/DDBJ whole genome shotgun (WGS) entry which is preliminary data.</text>
</comment>
<feature type="region of interest" description="Disordered" evidence="2">
    <location>
        <begin position="48"/>
        <end position="70"/>
    </location>
</feature>
<dbReference type="GO" id="GO:0009279">
    <property type="term" value="C:cell outer membrane"/>
    <property type="evidence" value="ECO:0007669"/>
    <property type="project" value="TreeGrafter"/>
</dbReference>
<organism evidence="5 6">
    <name type="scientific">Segnochrobactrum spirostomi</name>
    <dbReference type="NCBI Taxonomy" id="2608987"/>
    <lineage>
        <taxon>Bacteria</taxon>
        <taxon>Pseudomonadati</taxon>
        <taxon>Pseudomonadota</taxon>
        <taxon>Alphaproteobacteria</taxon>
        <taxon>Hyphomicrobiales</taxon>
        <taxon>Segnochrobactraceae</taxon>
        <taxon>Segnochrobactrum</taxon>
    </lineage>
</organism>
<feature type="compositionally biased region" description="Low complexity" evidence="2">
    <location>
        <begin position="48"/>
        <end position="60"/>
    </location>
</feature>
<dbReference type="Proteomes" id="UP000332515">
    <property type="component" value="Unassembled WGS sequence"/>
</dbReference>
<protein>
    <submittedName>
        <fullName evidence="5">LPS ABC transporter substrate-binding protein LptA</fullName>
    </submittedName>
</protein>
<feature type="chain" id="PRO_5025643441" evidence="3">
    <location>
        <begin position="44"/>
        <end position="256"/>
    </location>
</feature>
<dbReference type="GO" id="GO:0017089">
    <property type="term" value="F:glycolipid transfer activity"/>
    <property type="evidence" value="ECO:0007669"/>
    <property type="project" value="TreeGrafter"/>
</dbReference>
<reference evidence="5 6" key="1">
    <citation type="submission" date="2019-09" db="EMBL/GenBank/DDBJ databases">
        <title>Segnochrobactrum spirostomi gen. nov., sp. nov., isolated from the ciliate Spirostomum cf. yagiui and description of a novel family, Segnochrobactraceae fam. nov. within the order Rhizobiales of the class Alphaproteobacteria.</title>
        <authorList>
            <person name="Akter S."/>
            <person name="Shazib S.U.A."/>
            <person name="Shin M.K."/>
        </authorList>
    </citation>
    <scope>NUCLEOTIDE SEQUENCE [LARGE SCALE GENOMIC DNA]</scope>
    <source>
        <strain evidence="5 6">Sp-1</strain>
    </source>
</reference>
<dbReference type="InterPro" id="IPR005653">
    <property type="entry name" value="OstA-like_N"/>
</dbReference>
<dbReference type="RefSeq" id="WP_153481633.1">
    <property type="nucleotide sequence ID" value="NZ_VWNA01000001.1"/>
</dbReference>
<dbReference type="PANTHER" id="PTHR36504:SF1">
    <property type="entry name" value="LIPOPOLYSACCHARIDE EXPORT SYSTEM PROTEIN LPTA"/>
    <property type="match status" value="1"/>
</dbReference>
<keyword evidence="1 3" id="KW-0732">Signal</keyword>
<accession>A0A6A7Y2L4</accession>
<evidence type="ECO:0000256" key="2">
    <source>
        <dbReference type="SAM" id="MobiDB-lite"/>
    </source>
</evidence>
<evidence type="ECO:0000256" key="3">
    <source>
        <dbReference type="SAM" id="SignalP"/>
    </source>
</evidence>
<dbReference type="EMBL" id="VWNA01000001">
    <property type="protein sequence ID" value="MQT13324.1"/>
    <property type="molecule type" value="Genomic_DNA"/>
</dbReference>
<feature type="domain" description="Organic solvent tolerance-like N-terminal" evidence="4">
    <location>
        <begin position="74"/>
        <end position="220"/>
    </location>
</feature>
<name>A0A6A7Y2L4_9HYPH</name>
<evidence type="ECO:0000256" key="1">
    <source>
        <dbReference type="ARBA" id="ARBA00022729"/>
    </source>
</evidence>
<dbReference type="InterPro" id="IPR052037">
    <property type="entry name" value="LPS_export_LptA"/>
</dbReference>
<evidence type="ECO:0000313" key="5">
    <source>
        <dbReference type="EMBL" id="MQT13324.1"/>
    </source>
</evidence>
<dbReference type="GO" id="GO:0015920">
    <property type="term" value="P:lipopolysaccharide transport"/>
    <property type="evidence" value="ECO:0007669"/>
    <property type="project" value="TreeGrafter"/>
</dbReference>
<gene>
    <name evidence="5" type="ORF">F0357_11860</name>
</gene>
<feature type="signal peptide" evidence="3">
    <location>
        <begin position="1"/>
        <end position="43"/>
    </location>
</feature>